<protein>
    <recommendedName>
        <fullName evidence="13">ABC transporter, ATP-binding protein</fullName>
    </recommendedName>
</protein>
<dbReference type="CDD" id="cd18547">
    <property type="entry name" value="ABC_6TM_Tm288_like"/>
    <property type="match status" value="1"/>
</dbReference>
<comment type="subcellular location">
    <subcellularLocation>
        <location evidence="1">Cell membrane</location>
        <topology evidence="1">Multi-pass membrane protein</topology>
    </subcellularLocation>
</comment>
<evidence type="ECO:0000259" key="10">
    <source>
        <dbReference type="PROSITE" id="PS50929"/>
    </source>
</evidence>
<feature type="transmembrane region" description="Helical" evidence="8">
    <location>
        <begin position="177"/>
        <end position="196"/>
    </location>
</feature>
<feature type="transmembrane region" description="Helical" evidence="8">
    <location>
        <begin position="36"/>
        <end position="58"/>
    </location>
</feature>
<comment type="caution">
    <text evidence="11">The sequence shown here is derived from an EMBL/GenBank/DDBJ whole genome shotgun (WGS) entry which is preliminary data.</text>
</comment>
<dbReference type="GO" id="GO:0016887">
    <property type="term" value="F:ATP hydrolysis activity"/>
    <property type="evidence" value="ECO:0007669"/>
    <property type="project" value="InterPro"/>
</dbReference>
<dbReference type="SUPFAM" id="SSF52540">
    <property type="entry name" value="P-loop containing nucleoside triphosphate hydrolases"/>
    <property type="match status" value="1"/>
</dbReference>
<dbReference type="AlphaFoldDB" id="A0A2J8B4C1"/>
<dbReference type="PANTHER" id="PTHR43394">
    <property type="entry name" value="ATP-DEPENDENT PERMEASE MDL1, MITOCHONDRIAL"/>
    <property type="match status" value="1"/>
</dbReference>
<dbReference type="GO" id="GO:0005886">
    <property type="term" value="C:plasma membrane"/>
    <property type="evidence" value="ECO:0007669"/>
    <property type="project" value="UniProtKB-SubCell"/>
</dbReference>
<feature type="transmembrane region" description="Helical" evidence="8">
    <location>
        <begin position="289"/>
        <end position="306"/>
    </location>
</feature>
<sequence>MNGKELKSSIKSIFRSVYPTSAHPVYSAIYSQRYKFILAMLMSVIVVVITLLLPQLVSKIIDSFSKGGAWPRSWSRDAGFFIGSVVILAVSYVMMNKLTVRLINEVVFALRQSAYAKLFKCPLLRLDQFSAGEMVSRLINDLNNIKDGFSTGAIQAAGNVIAIFGALYLIFDLSYMAGVAVLAMTPFCFTITYNLARRARRYFKAQQEITSEMTALLQENLLNADIMRALHRKEKFLADYEALNDRLEVVGRQAQFTASLTNPATRYVNNLLYVVIALIAAKLGSDGRLSYGAITALISYTLIYVAPINQLGAILGEIQKAVTAARRLADFICLPEESVTEGEMLTWQGGKVEFENVSFSYSPDKSFYQNFNLTVMPGETVAIVGPTGGGKTTLVNLLMRFYPCQSGRICLDGQDINKVAKDTYYHTVGMVLQDTWLFNDTVAANIAYGSERATPAEVEAAARTACADSFIRQMPQGYATLLNQSGGNLSQGQRQLLTIARVVLLRPRVLILDEATSNVDVTTEQMVQAALQTIQEHCTTFVIAHRLSTIREADRIIYIDNGKILESGNHIELMAKHGCYYRMYMSQYV</sequence>
<feature type="transmembrane region" description="Helical" evidence="8">
    <location>
        <begin position="78"/>
        <end position="95"/>
    </location>
</feature>
<evidence type="ECO:0000256" key="4">
    <source>
        <dbReference type="ARBA" id="ARBA00022741"/>
    </source>
</evidence>
<dbReference type="PROSITE" id="PS50893">
    <property type="entry name" value="ABC_TRANSPORTER_2"/>
    <property type="match status" value="1"/>
</dbReference>
<dbReference type="RefSeq" id="WP_012993533.1">
    <property type="nucleotide sequence ID" value="NZ_NBZD01000001.1"/>
</dbReference>
<feature type="domain" description="ABC transmembrane type-1" evidence="10">
    <location>
        <begin position="37"/>
        <end position="320"/>
    </location>
</feature>
<evidence type="ECO:0000256" key="6">
    <source>
        <dbReference type="ARBA" id="ARBA00022989"/>
    </source>
</evidence>
<dbReference type="PROSITE" id="PS00211">
    <property type="entry name" value="ABC_TRANSPORTER_1"/>
    <property type="match status" value="1"/>
</dbReference>
<keyword evidence="3 8" id="KW-0812">Transmembrane</keyword>
<dbReference type="Proteomes" id="UP000236394">
    <property type="component" value="Unassembled WGS sequence"/>
</dbReference>
<dbReference type="PANTHER" id="PTHR43394:SF1">
    <property type="entry name" value="ATP-BINDING CASSETTE SUB-FAMILY B MEMBER 10, MITOCHONDRIAL"/>
    <property type="match status" value="1"/>
</dbReference>
<keyword evidence="7 8" id="KW-0472">Membrane</keyword>
<keyword evidence="4" id="KW-0547">Nucleotide-binding</keyword>
<dbReference type="SUPFAM" id="SSF90123">
    <property type="entry name" value="ABC transporter transmembrane region"/>
    <property type="match status" value="1"/>
</dbReference>
<dbReference type="InterPro" id="IPR017871">
    <property type="entry name" value="ABC_transporter-like_CS"/>
</dbReference>
<evidence type="ECO:0000313" key="12">
    <source>
        <dbReference type="Proteomes" id="UP000236394"/>
    </source>
</evidence>
<keyword evidence="2" id="KW-0813">Transport</keyword>
<dbReference type="Gene3D" id="3.40.50.300">
    <property type="entry name" value="P-loop containing nucleotide triphosphate hydrolases"/>
    <property type="match status" value="1"/>
</dbReference>
<dbReference type="GO" id="GO:0005524">
    <property type="term" value="F:ATP binding"/>
    <property type="evidence" value="ECO:0007669"/>
    <property type="project" value="UniProtKB-KW"/>
</dbReference>
<dbReference type="SMART" id="SM00382">
    <property type="entry name" value="AAA"/>
    <property type="match status" value="1"/>
</dbReference>
<evidence type="ECO:0000256" key="5">
    <source>
        <dbReference type="ARBA" id="ARBA00022840"/>
    </source>
</evidence>
<evidence type="ECO:0000256" key="2">
    <source>
        <dbReference type="ARBA" id="ARBA00022448"/>
    </source>
</evidence>
<dbReference type="FunFam" id="3.40.50.300:FF:000287">
    <property type="entry name" value="Multidrug ABC transporter ATP-binding protein"/>
    <property type="match status" value="1"/>
</dbReference>
<organism evidence="11 12">
    <name type="scientific">Mageeibacillus indolicus</name>
    <dbReference type="NCBI Taxonomy" id="884684"/>
    <lineage>
        <taxon>Bacteria</taxon>
        <taxon>Bacillati</taxon>
        <taxon>Bacillota</taxon>
        <taxon>Clostridia</taxon>
        <taxon>Eubacteriales</taxon>
        <taxon>Oscillospiraceae</taxon>
        <taxon>Mageeibacillus</taxon>
    </lineage>
</organism>
<dbReference type="InterPro" id="IPR027417">
    <property type="entry name" value="P-loop_NTPase"/>
</dbReference>
<evidence type="ECO:0000256" key="3">
    <source>
        <dbReference type="ARBA" id="ARBA00022692"/>
    </source>
</evidence>
<dbReference type="EMBL" id="NBZD01000001">
    <property type="protein sequence ID" value="PNH19574.1"/>
    <property type="molecule type" value="Genomic_DNA"/>
</dbReference>
<dbReference type="InterPro" id="IPR039421">
    <property type="entry name" value="Type_1_exporter"/>
</dbReference>
<name>A0A2J8B4C1_9FIRM</name>
<dbReference type="Pfam" id="PF00664">
    <property type="entry name" value="ABC_membrane"/>
    <property type="match status" value="1"/>
</dbReference>
<evidence type="ECO:0008006" key="13">
    <source>
        <dbReference type="Google" id="ProtNLM"/>
    </source>
</evidence>
<evidence type="ECO:0000256" key="7">
    <source>
        <dbReference type="ARBA" id="ARBA00023136"/>
    </source>
</evidence>
<dbReference type="InterPro" id="IPR003593">
    <property type="entry name" value="AAA+_ATPase"/>
</dbReference>
<dbReference type="InterPro" id="IPR011527">
    <property type="entry name" value="ABC1_TM_dom"/>
</dbReference>
<dbReference type="Pfam" id="PF00005">
    <property type="entry name" value="ABC_tran"/>
    <property type="match status" value="1"/>
</dbReference>
<dbReference type="Gene3D" id="1.20.1560.10">
    <property type="entry name" value="ABC transporter type 1, transmembrane domain"/>
    <property type="match status" value="1"/>
</dbReference>
<keyword evidence="5" id="KW-0067">ATP-binding</keyword>
<reference evidence="12" key="1">
    <citation type="submission" date="2017-04" db="EMBL/GenBank/DDBJ databases">
        <authorList>
            <person name="Bumgarner R.E."/>
            <person name="Fredricks D.N."/>
            <person name="Srinivasan S."/>
        </authorList>
    </citation>
    <scope>NUCLEOTIDE SEQUENCE [LARGE SCALE GENOMIC DNA]</scope>
    <source>
        <strain evidence="12">KA00405</strain>
    </source>
</reference>
<dbReference type="GO" id="GO:0015421">
    <property type="term" value="F:ABC-type oligopeptide transporter activity"/>
    <property type="evidence" value="ECO:0007669"/>
    <property type="project" value="TreeGrafter"/>
</dbReference>
<evidence type="ECO:0000259" key="9">
    <source>
        <dbReference type="PROSITE" id="PS50893"/>
    </source>
</evidence>
<gene>
    <name evidence="11" type="ORF">B7R76_01425</name>
</gene>
<feature type="transmembrane region" description="Helical" evidence="8">
    <location>
        <begin position="152"/>
        <end position="171"/>
    </location>
</feature>
<keyword evidence="6 8" id="KW-1133">Transmembrane helix</keyword>
<dbReference type="InterPro" id="IPR003439">
    <property type="entry name" value="ABC_transporter-like_ATP-bd"/>
</dbReference>
<dbReference type="InterPro" id="IPR036640">
    <property type="entry name" value="ABC1_TM_sf"/>
</dbReference>
<proteinExistence type="predicted"/>
<evidence type="ECO:0000313" key="11">
    <source>
        <dbReference type="EMBL" id="PNH19574.1"/>
    </source>
</evidence>
<accession>A0A2J8B4C1</accession>
<feature type="transmembrane region" description="Helical" evidence="8">
    <location>
        <begin position="267"/>
        <end position="283"/>
    </location>
</feature>
<dbReference type="CDD" id="cd03254">
    <property type="entry name" value="ABCC_Glucan_exporter_like"/>
    <property type="match status" value="1"/>
</dbReference>
<dbReference type="PROSITE" id="PS50929">
    <property type="entry name" value="ABC_TM1F"/>
    <property type="match status" value="1"/>
</dbReference>
<evidence type="ECO:0000256" key="8">
    <source>
        <dbReference type="SAM" id="Phobius"/>
    </source>
</evidence>
<evidence type="ECO:0000256" key="1">
    <source>
        <dbReference type="ARBA" id="ARBA00004651"/>
    </source>
</evidence>
<feature type="domain" description="ABC transporter" evidence="9">
    <location>
        <begin position="352"/>
        <end position="586"/>
    </location>
</feature>